<keyword evidence="2" id="KW-0813">Transport</keyword>
<evidence type="ECO:0000256" key="6">
    <source>
        <dbReference type="SAM" id="Phobius"/>
    </source>
</evidence>
<reference evidence="8 9" key="1">
    <citation type="submission" date="2019-08" db="EMBL/GenBank/DDBJ databases">
        <title>In-depth cultivation of the pig gut microbiome towards novel bacterial diversity and tailored functional studies.</title>
        <authorList>
            <person name="Wylensek D."/>
            <person name="Hitch T.C.A."/>
            <person name="Clavel T."/>
        </authorList>
    </citation>
    <scope>NUCLEOTIDE SEQUENCE [LARGE SCALE GENOMIC DNA]</scope>
    <source>
        <strain evidence="8 9">CA-Schmier-601-WT-3</strain>
    </source>
</reference>
<organism evidence="8 9">
    <name type="scientific">Sharpea porci</name>
    <dbReference type="NCBI Taxonomy" id="2652286"/>
    <lineage>
        <taxon>Bacteria</taxon>
        <taxon>Bacillati</taxon>
        <taxon>Bacillota</taxon>
        <taxon>Erysipelotrichia</taxon>
        <taxon>Erysipelotrichales</taxon>
        <taxon>Coprobacillaceae</taxon>
        <taxon>Sharpea</taxon>
    </lineage>
</organism>
<feature type="transmembrane region" description="Helical" evidence="6">
    <location>
        <begin position="224"/>
        <end position="244"/>
    </location>
</feature>
<keyword evidence="9" id="KW-1185">Reference proteome</keyword>
<keyword evidence="3 6" id="KW-0812">Transmembrane</keyword>
<evidence type="ECO:0000256" key="1">
    <source>
        <dbReference type="ARBA" id="ARBA00004651"/>
    </source>
</evidence>
<dbReference type="SUPFAM" id="SSF103473">
    <property type="entry name" value="MFS general substrate transporter"/>
    <property type="match status" value="1"/>
</dbReference>
<evidence type="ECO:0000256" key="5">
    <source>
        <dbReference type="ARBA" id="ARBA00023136"/>
    </source>
</evidence>
<feature type="transmembrane region" description="Helical" evidence="6">
    <location>
        <begin position="374"/>
        <end position="394"/>
    </location>
</feature>
<feature type="transmembrane region" description="Helical" evidence="6">
    <location>
        <begin position="166"/>
        <end position="186"/>
    </location>
</feature>
<dbReference type="Pfam" id="PF07690">
    <property type="entry name" value="MFS_1"/>
    <property type="match status" value="1"/>
</dbReference>
<evidence type="ECO:0000256" key="4">
    <source>
        <dbReference type="ARBA" id="ARBA00022989"/>
    </source>
</evidence>
<keyword evidence="5 6" id="KW-0472">Membrane</keyword>
<dbReference type="RefSeq" id="WP_154514044.1">
    <property type="nucleotide sequence ID" value="NZ_VUNM01000001.1"/>
</dbReference>
<dbReference type="InterPro" id="IPR050327">
    <property type="entry name" value="Proton-linked_MCT"/>
</dbReference>
<proteinExistence type="predicted"/>
<comment type="subcellular location">
    <subcellularLocation>
        <location evidence="1">Cell membrane</location>
        <topology evidence="1">Multi-pass membrane protein</topology>
    </subcellularLocation>
</comment>
<dbReference type="AlphaFoldDB" id="A0A844FRJ9"/>
<dbReference type="PANTHER" id="PTHR11360:SF290">
    <property type="entry name" value="MONOCARBOXYLATE MFS PERMEASE"/>
    <property type="match status" value="1"/>
</dbReference>
<evidence type="ECO:0000313" key="8">
    <source>
        <dbReference type="EMBL" id="MST88102.1"/>
    </source>
</evidence>
<feature type="transmembrane region" description="Helical" evidence="6">
    <location>
        <begin position="134"/>
        <end position="154"/>
    </location>
</feature>
<evidence type="ECO:0000256" key="2">
    <source>
        <dbReference type="ARBA" id="ARBA00022448"/>
    </source>
</evidence>
<accession>A0A844FRJ9</accession>
<dbReference type="InterPro" id="IPR020846">
    <property type="entry name" value="MFS_dom"/>
</dbReference>
<keyword evidence="4 6" id="KW-1133">Transmembrane helix</keyword>
<dbReference type="PROSITE" id="PS50850">
    <property type="entry name" value="MFS"/>
    <property type="match status" value="1"/>
</dbReference>
<feature type="transmembrane region" description="Helical" evidence="6">
    <location>
        <begin position="47"/>
        <end position="69"/>
    </location>
</feature>
<dbReference type="InterPro" id="IPR036259">
    <property type="entry name" value="MFS_trans_sf"/>
</dbReference>
<feature type="transmembrane region" description="Helical" evidence="6">
    <location>
        <begin position="311"/>
        <end position="333"/>
    </location>
</feature>
<dbReference type="InterPro" id="IPR011701">
    <property type="entry name" value="MFS"/>
</dbReference>
<dbReference type="EMBL" id="VUNM01000001">
    <property type="protein sequence ID" value="MST88102.1"/>
    <property type="molecule type" value="Genomic_DNA"/>
</dbReference>
<feature type="domain" description="Major facilitator superfamily (MFS) profile" evidence="7">
    <location>
        <begin position="9"/>
        <end position="400"/>
    </location>
</feature>
<feature type="transmembrane region" description="Helical" evidence="6">
    <location>
        <begin position="283"/>
        <end position="305"/>
    </location>
</feature>
<comment type="caution">
    <text evidence="8">The sequence shown here is derived from an EMBL/GenBank/DDBJ whole genome shotgun (WGS) entry which is preliminary data.</text>
</comment>
<dbReference type="GO" id="GO:0022857">
    <property type="term" value="F:transmembrane transporter activity"/>
    <property type="evidence" value="ECO:0007669"/>
    <property type="project" value="InterPro"/>
</dbReference>
<feature type="transmembrane region" description="Helical" evidence="6">
    <location>
        <begin position="250"/>
        <end position="271"/>
    </location>
</feature>
<sequence length="401" mass="43369">MKKNIKPWLIVAVCCGLAASSIGISINSSGVFYSVVADDLGIMRGSFAFHMTIFTFFTGLAAFVIPPLMKKISYKILLTISVGLTVVATIAMGYVRSLPIFYLLGAIRGITTAMFSLVPLSMIINNWFEKSHGIATSIVFASSGLAGAIGSTVLSRVIRATSWQTGYLVAGIMILVLCLPGIIMPFKLDPYDEGKMPYGGSTMKKAAKVVAHEKQHFDFTNSTFIALFVSVLLMAFTTSLAQHFPGYAQTINLGTIGSLMLSAGMIGNIVFKIIIGLLTDHIGALKSTLCMMLITLTGLCILLFVRVPFLMIVGALMFGACYSVGAVGGPLLTHHFFKDELYDTIYPPVNFISNVGAAIALSAIGYVYDFFKSYQAAFVMIIIFVCIAMTALFLNRHKSYR</sequence>
<evidence type="ECO:0000313" key="9">
    <source>
        <dbReference type="Proteomes" id="UP000442619"/>
    </source>
</evidence>
<evidence type="ECO:0000256" key="3">
    <source>
        <dbReference type="ARBA" id="ARBA00022692"/>
    </source>
</evidence>
<feature type="transmembrane region" description="Helical" evidence="6">
    <location>
        <begin position="345"/>
        <end position="368"/>
    </location>
</feature>
<gene>
    <name evidence="8" type="ORF">FYJ79_00560</name>
</gene>
<protein>
    <submittedName>
        <fullName evidence="8">MFS transporter</fullName>
    </submittedName>
</protein>
<name>A0A844FRJ9_9FIRM</name>
<feature type="transmembrane region" description="Helical" evidence="6">
    <location>
        <begin position="76"/>
        <end position="94"/>
    </location>
</feature>
<feature type="transmembrane region" description="Helical" evidence="6">
    <location>
        <begin position="100"/>
        <end position="122"/>
    </location>
</feature>
<dbReference type="Proteomes" id="UP000442619">
    <property type="component" value="Unassembled WGS sequence"/>
</dbReference>
<evidence type="ECO:0000259" key="7">
    <source>
        <dbReference type="PROSITE" id="PS50850"/>
    </source>
</evidence>
<dbReference type="PANTHER" id="PTHR11360">
    <property type="entry name" value="MONOCARBOXYLATE TRANSPORTER"/>
    <property type="match status" value="1"/>
</dbReference>
<dbReference type="Gene3D" id="1.20.1250.20">
    <property type="entry name" value="MFS general substrate transporter like domains"/>
    <property type="match status" value="2"/>
</dbReference>
<dbReference type="GO" id="GO:0005886">
    <property type="term" value="C:plasma membrane"/>
    <property type="evidence" value="ECO:0007669"/>
    <property type="project" value="UniProtKB-SubCell"/>
</dbReference>